<dbReference type="EMBL" id="SNZR01000011">
    <property type="protein sequence ID" value="TDR94044.1"/>
    <property type="molecule type" value="Genomic_DNA"/>
</dbReference>
<feature type="region of interest" description="Disordered" evidence="1">
    <location>
        <begin position="1"/>
        <end position="22"/>
    </location>
</feature>
<organism evidence="2 3">
    <name type="scientific">Enterovirga rhinocerotis</name>
    <dbReference type="NCBI Taxonomy" id="1339210"/>
    <lineage>
        <taxon>Bacteria</taxon>
        <taxon>Pseudomonadati</taxon>
        <taxon>Pseudomonadota</taxon>
        <taxon>Alphaproteobacteria</taxon>
        <taxon>Hyphomicrobiales</taxon>
        <taxon>Methylobacteriaceae</taxon>
        <taxon>Enterovirga</taxon>
    </lineage>
</organism>
<gene>
    <name evidence="2" type="ORF">EV668_1315</name>
</gene>
<sequence>MTTPIDDAPKSRGRPVTTGTGTMLGVRLLPDLLASLDAHIAAQPDPKPTRPEAIRRVLADRFEKRGRKAAPAAASPAVAEKAARARTKAANAADVALGQIEAPADVKATRRRALVEKPAMVAKARGKSRLATKRTGS</sequence>
<evidence type="ECO:0000313" key="2">
    <source>
        <dbReference type="EMBL" id="TDR94044.1"/>
    </source>
</evidence>
<accession>A0A4R7C646</accession>
<protein>
    <recommendedName>
        <fullName evidence="4">Ribbon-helix-helix CopG family protein</fullName>
    </recommendedName>
</protein>
<keyword evidence="3" id="KW-1185">Reference proteome</keyword>
<dbReference type="AlphaFoldDB" id="A0A4R7C646"/>
<dbReference type="RefSeq" id="WP_133768987.1">
    <property type="nucleotide sequence ID" value="NZ_SNZR01000011.1"/>
</dbReference>
<evidence type="ECO:0000256" key="1">
    <source>
        <dbReference type="SAM" id="MobiDB-lite"/>
    </source>
</evidence>
<evidence type="ECO:0000313" key="3">
    <source>
        <dbReference type="Proteomes" id="UP000295122"/>
    </source>
</evidence>
<evidence type="ECO:0008006" key="4">
    <source>
        <dbReference type="Google" id="ProtNLM"/>
    </source>
</evidence>
<dbReference type="Proteomes" id="UP000295122">
    <property type="component" value="Unassembled WGS sequence"/>
</dbReference>
<reference evidence="2 3" key="1">
    <citation type="submission" date="2019-03" db="EMBL/GenBank/DDBJ databases">
        <title>Genomic Encyclopedia of Type Strains, Phase IV (KMG-IV): sequencing the most valuable type-strain genomes for metagenomic binning, comparative biology and taxonomic classification.</title>
        <authorList>
            <person name="Goeker M."/>
        </authorList>
    </citation>
    <scope>NUCLEOTIDE SEQUENCE [LARGE SCALE GENOMIC DNA]</scope>
    <source>
        <strain evidence="2 3">DSM 25903</strain>
    </source>
</reference>
<comment type="caution">
    <text evidence="2">The sequence shown here is derived from an EMBL/GenBank/DDBJ whole genome shotgun (WGS) entry which is preliminary data.</text>
</comment>
<proteinExistence type="predicted"/>
<dbReference type="OrthoDB" id="7452585at2"/>
<name>A0A4R7C646_9HYPH</name>